<dbReference type="HOGENOM" id="CLU_145233_0_0_5"/>
<protein>
    <submittedName>
        <fullName evidence="2">Uncharacterized protein</fullName>
    </submittedName>
</protein>
<evidence type="ECO:0000256" key="1">
    <source>
        <dbReference type="SAM" id="Phobius"/>
    </source>
</evidence>
<evidence type="ECO:0000313" key="3">
    <source>
        <dbReference type="Proteomes" id="UP000001353"/>
    </source>
</evidence>
<dbReference type="STRING" id="391595.RLO149_c008700"/>
<dbReference type="KEGG" id="rli:RLO149_c008700"/>
<organism evidence="2 3">
    <name type="scientific">Roseobacter litoralis (strain ATCC 49566 / DSM 6996 / JCM 21268 / NBRC 15278 / OCh 149)</name>
    <dbReference type="NCBI Taxonomy" id="391595"/>
    <lineage>
        <taxon>Bacteria</taxon>
        <taxon>Pseudomonadati</taxon>
        <taxon>Pseudomonadota</taxon>
        <taxon>Alphaproteobacteria</taxon>
        <taxon>Rhodobacterales</taxon>
        <taxon>Roseobacteraceae</taxon>
        <taxon>Roseobacter</taxon>
    </lineage>
</organism>
<dbReference type="eggNOG" id="ENOG5032Z2M">
    <property type="taxonomic scope" value="Bacteria"/>
</dbReference>
<keyword evidence="1" id="KW-1133">Transmembrane helix</keyword>
<sequence length="116" mass="12177">MTFPEWAKPGIYGAVGGAIAITILGFSWGGWTTGATAEEMAQTFATEEVTKAMVPVCLDASKADPERAPKLAVIQEASAFNRTKAVMDAGWATLPGTDMPNRDLAKACIDGLELDA</sequence>
<dbReference type="AlphaFoldDB" id="F7Z9T6"/>
<keyword evidence="3" id="KW-1185">Reference proteome</keyword>
<accession>F7Z9T6</accession>
<feature type="transmembrane region" description="Helical" evidence="1">
    <location>
        <begin position="12"/>
        <end position="31"/>
    </location>
</feature>
<dbReference type="EMBL" id="CP002623">
    <property type="protein sequence ID" value="AEI92895.1"/>
    <property type="molecule type" value="Genomic_DNA"/>
</dbReference>
<name>F7Z9T6_ROSLO</name>
<dbReference type="RefSeq" id="WP_013960835.1">
    <property type="nucleotide sequence ID" value="NC_015730.1"/>
</dbReference>
<dbReference type="OrthoDB" id="5514977at2"/>
<proteinExistence type="predicted"/>
<keyword evidence="1" id="KW-0472">Membrane</keyword>
<gene>
    <name evidence="2" type="ordered locus">RLO149_c008700</name>
</gene>
<keyword evidence="1" id="KW-0812">Transmembrane</keyword>
<reference evidence="2 3" key="1">
    <citation type="journal article" date="2011" name="BMC Genomics">
        <title>Comparative genome analysis and genome-guided physiological analysis of Roseobacter litoralis.</title>
        <authorList>
            <person name="Kalhoefer D."/>
            <person name="Thole S."/>
            <person name="Voget S."/>
            <person name="Lehmann R."/>
            <person name="Liesegang H."/>
            <person name="Wollher A."/>
            <person name="Daniel R."/>
            <person name="Simon M."/>
            <person name="Brinkhoff T."/>
        </authorList>
    </citation>
    <scope>NUCLEOTIDE SEQUENCE [LARGE SCALE GENOMIC DNA]</scope>
    <source>
        <strain evidence="3">ATCC 49566 / DSM 6996 / JCM 21268 / NBRC 15278 / OCh 149</strain>
    </source>
</reference>
<dbReference type="Proteomes" id="UP000001353">
    <property type="component" value="Chromosome"/>
</dbReference>
<evidence type="ECO:0000313" key="2">
    <source>
        <dbReference type="EMBL" id="AEI92895.1"/>
    </source>
</evidence>